<reference evidence="1" key="2">
    <citation type="submission" date="2014-07" db="EMBL/GenBank/DDBJ databases">
        <title>Initial genome analysis of the psychrotolerant acidophile Acidithiobacillus ferrivorans CF27: insights into iron and sulfur oxidation pathways and into biofilm formation.</title>
        <authorList>
            <person name="Talla E."/>
            <person name="Hedrich S."/>
            <person name="Mangenot S."/>
            <person name="Ji B."/>
            <person name="Johnson D.B."/>
            <person name="Barbe V."/>
            <person name="Bonnefoy V."/>
        </authorList>
    </citation>
    <scope>NUCLEOTIDE SEQUENCE [LARGE SCALE GENOMIC DNA]</scope>
    <source>
        <strain evidence="1">CF27</strain>
    </source>
</reference>
<protein>
    <submittedName>
        <fullName evidence="1">Uncharacterized protein</fullName>
    </submittedName>
</protein>
<evidence type="ECO:0000313" key="2">
    <source>
        <dbReference type="EMBL" id="SMH64660.1"/>
    </source>
</evidence>
<proteinExistence type="predicted"/>
<dbReference type="EMBL" id="LT841305">
    <property type="protein sequence ID" value="SMH64660.1"/>
    <property type="molecule type" value="Genomic_DNA"/>
</dbReference>
<keyword evidence="3" id="KW-1185">Reference proteome</keyword>
<dbReference type="Proteomes" id="UP000193925">
    <property type="component" value="Chromosome AFERRI"/>
</dbReference>
<evidence type="ECO:0000313" key="1">
    <source>
        <dbReference type="EMBL" id="CDQ10631.1"/>
    </source>
</evidence>
<organism evidence="1">
    <name type="scientific">Acidithiobacillus ferrivorans</name>
    <dbReference type="NCBI Taxonomy" id="160808"/>
    <lineage>
        <taxon>Bacteria</taxon>
        <taxon>Pseudomonadati</taxon>
        <taxon>Pseudomonadota</taxon>
        <taxon>Acidithiobacillia</taxon>
        <taxon>Acidithiobacillales</taxon>
        <taxon>Acidithiobacillaceae</taxon>
        <taxon>Acidithiobacillus</taxon>
    </lineage>
</organism>
<sequence>MQGRQTQARVPGQRLPFIPARAGQTLPAMAEAVPVSFHPCACRADQSGSTGTTASFLSSLRVQGRRILPGFQGTAIPFIPARAGQTDEDQRDALMDAFHPCACRADVGRNRERRTISLSSLRVQG</sequence>
<accession>A0A060UQS4</accession>
<gene>
    <name evidence="2" type="ORF">AFERRI_10694</name>
    <name evidence="1" type="ORF">AFERRI_400412</name>
</gene>
<dbReference type="EMBL" id="CCCS020000035">
    <property type="protein sequence ID" value="CDQ10631.1"/>
    <property type="molecule type" value="Genomic_DNA"/>
</dbReference>
<reference evidence="2 3" key="3">
    <citation type="submission" date="2017-03" db="EMBL/GenBank/DDBJ databases">
        <authorList>
            <person name="Regsiter A."/>
            <person name="William W."/>
        </authorList>
    </citation>
    <scope>NUCLEOTIDE SEQUENCE [LARGE SCALE GENOMIC DNA]</scope>
    <source>
        <strain evidence="2">PRJEB5721</strain>
    </source>
</reference>
<name>A0A060UQS4_9PROT</name>
<evidence type="ECO:0000313" key="3">
    <source>
        <dbReference type="Proteomes" id="UP000193925"/>
    </source>
</evidence>
<reference evidence="1" key="1">
    <citation type="submission" date="2014-03" db="EMBL/GenBank/DDBJ databases">
        <authorList>
            <person name="Genoscope - CEA"/>
        </authorList>
    </citation>
    <scope>NUCLEOTIDE SEQUENCE [LARGE SCALE GENOMIC DNA]</scope>
    <source>
        <strain evidence="1">CF27</strain>
    </source>
</reference>
<dbReference type="AntiFam" id="ANF00057">
    <property type="entry name" value="Translation of E. coli type CRISPR repeat"/>
</dbReference>
<dbReference type="AlphaFoldDB" id="A0A060UQS4"/>